<keyword evidence="1" id="KW-0472">Membrane</keyword>
<keyword evidence="1" id="KW-0812">Transmembrane</keyword>
<feature type="signal peptide" evidence="2">
    <location>
        <begin position="1"/>
        <end position="25"/>
    </location>
</feature>
<reference evidence="3 4" key="1">
    <citation type="journal article" date="2024" name="IMA Fungus">
        <title>IMA Genome - F19 : A genome assembly and annotation guide to empower mycologists, including annotated draft genome sequences of Ceratocystis pirilliformis, Diaporthe australafricana, Fusarium ophioides, Paecilomyces lecythidis, and Sporothrix stenoceras.</title>
        <authorList>
            <person name="Aylward J."/>
            <person name="Wilson A.M."/>
            <person name="Visagie C.M."/>
            <person name="Spraker J."/>
            <person name="Barnes I."/>
            <person name="Buitendag C."/>
            <person name="Ceriani C."/>
            <person name="Del Mar Angel L."/>
            <person name="du Plessis D."/>
            <person name="Fuchs T."/>
            <person name="Gasser K."/>
            <person name="Kramer D."/>
            <person name="Li W."/>
            <person name="Munsamy K."/>
            <person name="Piso A."/>
            <person name="Price J.L."/>
            <person name="Sonnekus B."/>
            <person name="Thomas C."/>
            <person name="van der Nest A."/>
            <person name="van Dijk A."/>
            <person name="van Heerden A."/>
            <person name="van Vuuren N."/>
            <person name="Yilmaz N."/>
            <person name="Duong T.A."/>
            <person name="van der Merwe N.A."/>
            <person name="Wingfield M.J."/>
            <person name="Wingfield B.D."/>
        </authorList>
    </citation>
    <scope>NUCLEOTIDE SEQUENCE [LARGE SCALE GENOMIC DNA]</scope>
    <source>
        <strain evidence="3 4">CMW 18300</strain>
    </source>
</reference>
<evidence type="ECO:0000313" key="3">
    <source>
        <dbReference type="EMBL" id="KAL1882920.1"/>
    </source>
</evidence>
<evidence type="ECO:0000256" key="1">
    <source>
        <dbReference type="SAM" id="Phobius"/>
    </source>
</evidence>
<keyword evidence="4" id="KW-1185">Reference proteome</keyword>
<protein>
    <recommendedName>
        <fullName evidence="5">AtmA protein</fullName>
    </recommendedName>
</protein>
<accession>A0ABR3Y4Q3</accession>
<sequence length="382" mass="40733">MASTTSARALTIGILLSCAAFGAYGTFGAASNNGLLESVGQAVAQKQFLGGPEPHKMTYTGIEAIDNHLVFLIAFFVVILDGPTTWDVRAVYWCLMADFAAAWMFIRLEGHRSGNRGRIVSWTGTAGVILQNISFTVTTPIYFIIHLLTSPVSASNPTLADLAINSGDSGALPLGTTLSFIAPAILMNLPAPSLLPAGAHYTWQAIWQIFPVTHTILHYILPGPTGDLPAAASRGLVRRAQRFILYLCFVPRAAALAIALTPAYLAPETLRPLFEQLTLGSLLVPYWPWNSPMAGDPASLAGKPELVELFLQWDVYCGGLAILAWAAFVYVVAVPEKGFLRGVVPKVLTYGVAGGPVAVATILLMERDAAVLERSGAKKKGV</sequence>
<keyword evidence="1" id="KW-1133">Transmembrane helix</keyword>
<feature type="chain" id="PRO_5046974029" description="AtmA protein" evidence="2">
    <location>
        <begin position="26"/>
        <end position="382"/>
    </location>
</feature>
<name>A0ABR3Y4Q3_9PEZI</name>
<gene>
    <name evidence="3" type="ORF">Daus18300_000558</name>
</gene>
<feature type="transmembrane region" description="Helical" evidence="1">
    <location>
        <begin position="313"/>
        <end position="335"/>
    </location>
</feature>
<feature type="transmembrane region" description="Helical" evidence="1">
    <location>
        <begin position="347"/>
        <end position="365"/>
    </location>
</feature>
<feature type="transmembrane region" description="Helical" evidence="1">
    <location>
        <begin position="90"/>
        <end position="108"/>
    </location>
</feature>
<dbReference type="Proteomes" id="UP001583177">
    <property type="component" value="Unassembled WGS sequence"/>
</dbReference>
<evidence type="ECO:0000313" key="4">
    <source>
        <dbReference type="Proteomes" id="UP001583177"/>
    </source>
</evidence>
<organism evidence="3 4">
    <name type="scientific">Diaporthe australafricana</name>
    <dbReference type="NCBI Taxonomy" id="127596"/>
    <lineage>
        <taxon>Eukaryota</taxon>
        <taxon>Fungi</taxon>
        <taxon>Dikarya</taxon>
        <taxon>Ascomycota</taxon>
        <taxon>Pezizomycotina</taxon>
        <taxon>Sordariomycetes</taxon>
        <taxon>Sordariomycetidae</taxon>
        <taxon>Diaporthales</taxon>
        <taxon>Diaporthaceae</taxon>
        <taxon>Diaporthe</taxon>
    </lineage>
</organism>
<keyword evidence="2" id="KW-0732">Signal</keyword>
<feature type="transmembrane region" description="Helical" evidence="1">
    <location>
        <begin position="243"/>
        <end position="265"/>
    </location>
</feature>
<evidence type="ECO:0000256" key="2">
    <source>
        <dbReference type="SAM" id="SignalP"/>
    </source>
</evidence>
<evidence type="ECO:0008006" key="5">
    <source>
        <dbReference type="Google" id="ProtNLM"/>
    </source>
</evidence>
<dbReference type="EMBL" id="JAWRVE010000003">
    <property type="protein sequence ID" value="KAL1882920.1"/>
    <property type="molecule type" value="Genomic_DNA"/>
</dbReference>
<comment type="caution">
    <text evidence="3">The sequence shown here is derived from an EMBL/GenBank/DDBJ whole genome shotgun (WGS) entry which is preliminary data.</text>
</comment>
<proteinExistence type="predicted"/>